<dbReference type="InParanoid" id="A0A212FBS6"/>
<gene>
    <name evidence="2" type="ORF">KGM_211505</name>
</gene>
<name>A0A212FBS6_DANPL</name>
<keyword evidence="3" id="KW-1185">Reference proteome</keyword>
<dbReference type="EMBL" id="AGBW02009275">
    <property type="protein sequence ID" value="OWR51196.1"/>
    <property type="molecule type" value="Genomic_DNA"/>
</dbReference>
<organism evidence="2 3">
    <name type="scientific">Danaus plexippus plexippus</name>
    <dbReference type="NCBI Taxonomy" id="278856"/>
    <lineage>
        <taxon>Eukaryota</taxon>
        <taxon>Metazoa</taxon>
        <taxon>Ecdysozoa</taxon>
        <taxon>Arthropoda</taxon>
        <taxon>Hexapoda</taxon>
        <taxon>Insecta</taxon>
        <taxon>Pterygota</taxon>
        <taxon>Neoptera</taxon>
        <taxon>Endopterygota</taxon>
        <taxon>Lepidoptera</taxon>
        <taxon>Glossata</taxon>
        <taxon>Ditrysia</taxon>
        <taxon>Papilionoidea</taxon>
        <taxon>Nymphalidae</taxon>
        <taxon>Danainae</taxon>
        <taxon>Danaini</taxon>
        <taxon>Danaina</taxon>
        <taxon>Danaus</taxon>
        <taxon>Danaus</taxon>
    </lineage>
</organism>
<sequence length="617" mass="71506">MALFMKQDYSPPILSRKWISMKFRPNMLIYSREHIISILESGLMFREDSVEVEQEIPDPETVKARAGITGWLTRGERNIVVVTLAGLLFLSPPRKQSVSMTVSSMLSLLCRQQTELSLMMARASSALLGTAPWIRGDVPSIGEGTIVKIHHGFLVVQSTLLKYIALAHFVPTLQTFKLYKNQNERIFWIHNTLIDHVLSEFQENFHALERMYRLLKNYGSKDSEISVRRPSEAIKNWLYADIHTGVARSCMEMKMALDKATHLDMFLDSCALNKQTLDLDVLDRDIDEIVDNITKCLATVQSSQIRLKKMQNKLHGEEVRKDEEEYEQSEKNLLQIEDKEPEVRDEVFYFVKTDDERPQSPIGDIMTAPGQKEKENSKVVLKELRRKLVKREDLMRERERQALARTMPGIEVPEFPRQIKYEEFAERKGFIAKIVRRKRKSKLQRKRNYRLEIDKKDLNGILGEENVFKDDTPVILRRIKTKFLLSQKRFIPTVTNATNRLGLKEENKEQNAEDKYRVSKEELESPDSDFENIYNDKMALLNDVRRHRALRRKNFPAKRPSTDNADEGLQPIEYSFGTGMAMASVLQLNSNLRQNMLQEDVYIGDGEVSNDSGNDDD</sequence>
<protein>
    <submittedName>
        <fullName evidence="2">Uncharacterized protein</fullName>
    </submittedName>
</protein>
<feature type="coiled-coil region" evidence="1">
    <location>
        <begin position="307"/>
        <end position="339"/>
    </location>
</feature>
<proteinExistence type="predicted"/>
<keyword evidence="1" id="KW-0175">Coiled coil</keyword>
<evidence type="ECO:0000256" key="1">
    <source>
        <dbReference type="SAM" id="Coils"/>
    </source>
</evidence>
<dbReference type="eggNOG" id="ENOG502T6R7">
    <property type="taxonomic scope" value="Eukaryota"/>
</dbReference>
<dbReference type="AlphaFoldDB" id="A0A212FBS6"/>
<reference evidence="2 3" key="1">
    <citation type="journal article" date="2011" name="Cell">
        <title>The monarch butterfly genome yields insights into long-distance migration.</title>
        <authorList>
            <person name="Zhan S."/>
            <person name="Merlin C."/>
            <person name="Boore J.L."/>
            <person name="Reppert S.M."/>
        </authorList>
    </citation>
    <scope>NUCLEOTIDE SEQUENCE [LARGE SCALE GENOMIC DNA]</scope>
    <source>
        <strain evidence="2">F-2</strain>
    </source>
</reference>
<evidence type="ECO:0000313" key="2">
    <source>
        <dbReference type="EMBL" id="OWR51196.1"/>
    </source>
</evidence>
<comment type="caution">
    <text evidence="2">The sequence shown here is derived from an EMBL/GenBank/DDBJ whole genome shotgun (WGS) entry which is preliminary data.</text>
</comment>
<accession>A0A212FBS6</accession>
<dbReference type="KEGG" id="dpl:KGM_211505"/>
<evidence type="ECO:0000313" key="3">
    <source>
        <dbReference type="Proteomes" id="UP000007151"/>
    </source>
</evidence>
<dbReference type="Proteomes" id="UP000007151">
    <property type="component" value="Unassembled WGS sequence"/>
</dbReference>